<comment type="caution">
    <text evidence="2">The sequence shown here is derived from an EMBL/GenBank/DDBJ whole genome shotgun (WGS) entry which is preliminary data.</text>
</comment>
<accession>A0A1E5L2Z1</accession>
<protein>
    <submittedName>
        <fullName evidence="2">Membrane protein FxsA</fullName>
    </submittedName>
</protein>
<dbReference type="PANTHER" id="PTHR35335:SF1">
    <property type="entry name" value="UPF0716 PROTEIN FXSA"/>
    <property type="match status" value="1"/>
</dbReference>
<dbReference type="RefSeq" id="WP_069703180.1">
    <property type="nucleotide sequence ID" value="NZ_MJAT01000038.1"/>
</dbReference>
<dbReference type="NCBIfam" id="NF008528">
    <property type="entry name" value="PRK11463.1-2"/>
    <property type="match status" value="1"/>
</dbReference>
<name>A0A1E5L2Z1_9FIRM</name>
<dbReference type="OrthoDB" id="9792788at2"/>
<keyword evidence="1" id="KW-0472">Membrane</keyword>
<feature type="transmembrane region" description="Helical" evidence="1">
    <location>
        <begin position="26"/>
        <end position="47"/>
    </location>
</feature>
<dbReference type="PANTHER" id="PTHR35335">
    <property type="entry name" value="UPF0716 PROTEIN FXSA"/>
    <property type="match status" value="1"/>
</dbReference>
<evidence type="ECO:0000313" key="2">
    <source>
        <dbReference type="EMBL" id="OEH84467.1"/>
    </source>
</evidence>
<dbReference type="Pfam" id="PF04186">
    <property type="entry name" value="FxsA"/>
    <property type="match status" value="1"/>
</dbReference>
<dbReference type="GO" id="GO:0016020">
    <property type="term" value="C:membrane"/>
    <property type="evidence" value="ECO:0007669"/>
    <property type="project" value="InterPro"/>
</dbReference>
<proteinExistence type="predicted"/>
<keyword evidence="1" id="KW-1133">Transmembrane helix</keyword>
<reference evidence="2 3" key="1">
    <citation type="submission" date="2016-09" db="EMBL/GenBank/DDBJ databases">
        <title>Desulfuribacillus arsenicus sp. nov., an obligately anaerobic, dissimilatory arsenic- and antimonate-reducing bacterium isolated from anoxic sediments.</title>
        <authorList>
            <person name="Abin C.A."/>
            <person name="Hollibaugh J.T."/>
        </authorList>
    </citation>
    <scope>NUCLEOTIDE SEQUENCE [LARGE SCALE GENOMIC DNA]</scope>
    <source>
        <strain evidence="2 3">MLFW-2</strain>
    </source>
</reference>
<keyword evidence="1" id="KW-0812">Transmembrane</keyword>
<evidence type="ECO:0000256" key="1">
    <source>
        <dbReference type="SAM" id="Phobius"/>
    </source>
</evidence>
<sequence>MLRLLTLLFILVPALEIYVIIKVGQIFGAWTTLGFIIFTGFLGAYLAKSQGRQTLLLAQLDLQQGRIPGEAILDGLAILVGGLLLLTPGFVTDVVGFLLLIPTSRGILKLWMRTWFSNILRSGNILIYKKW</sequence>
<gene>
    <name evidence="2" type="ORF">BHU72_09680</name>
</gene>
<dbReference type="Proteomes" id="UP000095255">
    <property type="component" value="Unassembled WGS sequence"/>
</dbReference>
<evidence type="ECO:0000313" key="3">
    <source>
        <dbReference type="Proteomes" id="UP000095255"/>
    </source>
</evidence>
<dbReference type="EMBL" id="MJAT01000038">
    <property type="protein sequence ID" value="OEH84467.1"/>
    <property type="molecule type" value="Genomic_DNA"/>
</dbReference>
<organism evidence="2 3">
    <name type="scientific">Desulfuribacillus stibiiarsenatis</name>
    <dbReference type="NCBI Taxonomy" id="1390249"/>
    <lineage>
        <taxon>Bacteria</taxon>
        <taxon>Bacillati</taxon>
        <taxon>Bacillota</taxon>
        <taxon>Desulfuribacillia</taxon>
        <taxon>Desulfuribacillales</taxon>
        <taxon>Desulfuribacillaceae</taxon>
        <taxon>Desulfuribacillus</taxon>
    </lineage>
</organism>
<dbReference type="AlphaFoldDB" id="A0A1E5L2Z1"/>
<keyword evidence="3" id="KW-1185">Reference proteome</keyword>
<dbReference type="InterPro" id="IPR007313">
    <property type="entry name" value="FxsA"/>
</dbReference>
<dbReference type="STRING" id="1390249.BHU72_09680"/>